<dbReference type="EMBL" id="HF679132">
    <property type="protein sequence ID" value="CCU55677.1"/>
    <property type="molecule type" value="Genomic_DNA"/>
</dbReference>
<protein>
    <submittedName>
        <fullName evidence="1">Uncharacterized protein</fullName>
    </submittedName>
</protein>
<dbReference type="GeneID" id="15613099"/>
<reference evidence="1" key="1">
    <citation type="journal article" date="2013" name="J. Virol.">
        <title>New Insights into the Evolution of Entomopoxvirinae from the Complete Genome Sequences of Four Entomopoxviruses Infecting Adoxophyes honmai, Choristoneura biennis, Choristoneura rosaceana, and Mythimna separata.</title>
        <authorList>
            <person name="Theze J."/>
            <person name="Takatsuka J."/>
            <person name="Li Z."/>
            <person name="Gallais J."/>
            <person name="Doucet D."/>
            <person name="Arif B."/>
            <person name="Nakai M."/>
            <person name="Herniou E.A."/>
        </authorList>
    </citation>
    <scope>NUCLEOTIDE SEQUENCE</scope>
</reference>
<dbReference type="RefSeq" id="YP_008004179.1">
    <property type="nucleotide sequence ID" value="NC_021248.1"/>
</dbReference>
<dbReference type="Proteomes" id="UP000792220">
    <property type="component" value="Genome"/>
</dbReference>
<accession>A0A916NXN9</accession>
<proteinExistence type="predicted"/>
<dbReference type="OrthoDB" id="14773at10239"/>
<dbReference type="KEGG" id="vg:15613099"/>
<organism evidence="1 2">
    <name type="scientific">Choristoneura biennis entomopoxvirus</name>
    <name type="common">CbEPV</name>
    <dbReference type="NCBI Taxonomy" id="10288"/>
    <lineage>
        <taxon>Viruses</taxon>
        <taxon>Varidnaviria</taxon>
        <taxon>Bamfordvirae</taxon>
        <taxon>Nucleocytoviricota</taxon>
        <taxon>Pokkesviricetes</taxon>
        <taxon>Chitovirales</taxon>
        <taxon>Poxviridae</taxon>
        <taxon>Entomopoxvirinae</taxon>
        <taxon>Betaentomopoxvirus</taxon>
        <taxon>Betaentomopoxvirus cbiennis</taxon>
    </lineage>
</organism>
<name>A0A916NXN9_CBEPV</name>
<keyword evidence="2" id="KW-1185">Reference proteome</keyword>
<evidence type="ECO:0000313" key="2">
    <source>
        <dbReference type="Proteomes" id="UP000792220"/>
    </source>
</evidence>
<organismHost>
    <name type="scientific">Choristoneura fumiferana</name>
    <name type="common">Spruce budworm moth</name>
    <name type="synonym">Archips fumiferana</name>
    <dbReference type="NCBI Taxonomy" id="7141"/>
</organismHost>
<sequence>MDEYIVNELKKIYNFIDTKKFINLKVENINLFKDVNIDNNNSDEIGLSILSVNEKKKIQVERLNIPDKYNDYKQLDNLFNNQKLSGDIKLKDTILIELEKEKNNFIYEEDKYVGDNLVIDCFPEYCKICNNKININVKYDNDNVDMTIICKKYPEHVFVYEDYCNQ</sequence>
<evidence type="ECO:0000313" key="1">
    <source>
        <dbReference type="EMBL" id="CCU55677.1"/>
    </source>
</evidence>
<gene>
    <name evidence="1" type="ORF">CHBEV_109</name>
</gene>